<dbReference type="PANTHER" id="PTHR11895:SF7">
    <property type="entry name" value="GLUTAMYL-TRNA(GLN) AMIDOTRANSFERASE SUBUNIT A, MITOCHONDRIAL"/>
    <property type="match status" value="1"/>
</dbReference>
<dbReference type="PANTHER" id="PTHR11895">
    <property type="entry name" value="TRANSAMIDASE"/>
    <property type="match status" value="1"/>
</dbReference>
<dbReference type="InterPro" id="IPR036928">
    <property type="entry name" value="AS_sf"/>
</dbReference>
<dbReference type="EMBL" id="BAAAQD010000033">
    <property type="protein sequence ID" value="GAA1563727.1"/>
    <property type="molecule type" value="Genomic_DNA"/>
</dbReference>
<dbReference type="RefSeq" id="WP_344512586.1">
    <property type="nucleotide sequence ID" value="NZ_BAAAQD010000033.1"/>
</dbReference>
<comment type="similarity">
    <text evidence="1">Belongs to the amidase family.</text>
</comment>
<evidence type="ECO:0000313" key="3">
    <source>
        <dbReference type="EMBL" id="GAA1563727.1"/>
    </source>
</evidence>
<sequence>MLMSRRRLLAAGGAAALTVPTGLFGPTPGLLRLSGPAAHAGPPPIDPPLAYTGQPPAGEDLCFLPATVQLEWLRRRKVSAVELTQAHLARIARVNPAINAFVYLVPPEQVLAAATIADQRYRHGTHRPLEGLLVGIKDLFDYVADMPNSFGSKPLRDLGFVPPFTSVYVQRLTDAGAIVVGKTATAEFGHKGTTDSLAYGPTSTPWDLNYNAGGSSGGSAAAVAAHLVPLAQGSDAGGSVRIPAALCGVVGFKPSQGHIPQDAPPLPHTPMLTPGPIARTVTDTALLMQVMAGPSPRDAFSLLDTEQYLRSLTGRARGARIAYCPDLDVFPLDPRVRQTVDNALGTIRAAGARVDVVSLGLDRLQVHALHSGAGRTATQRDLADLWLMQQSVLYAHGRDLFLVEGVGVDLLADDVAEQLAPQLVAMIRRGEATSAAEYRHGDFLRIAVHDAFERTLAGYDAILSPTLAALAVPNAADGGTLGPADIHGVPVDPQIGWCLTYLANFSGHPAISIPAGQHGHFPVGMQLIGRRGRDAALLNLAYAIERRRPWVADLPRH</sequence>
<dbReference type="PROSITE" id="PS51318">
    <property type="entry name" value="TAT"/>
    <property type="match status" value="1"/>
</dbReference>
<keyword evidence="4" id="KW-1185">Reference proteome</keyword>
<dbReference type="InterPro" id="IPR023631">
    <property type="entry name" value="Amidase_dom"/>
</dbReference>
<organism evidence="3 4">
    <name type="scientific">Dactylosporangium maewongense</name>
    <dbReference type="NCBI Taxonomy" id="634393"/>
    <lineage>
        <taxon>Bacteria</taxon>
        <taxon>Bacillati</taxon>
        <taxon>Actinomycetota</taxon>
        <taxon>Actinomycetes</taxon>
        <taxon>Micromonosporales</taxon>
        <taxon>Micromonosporaceae</taxon>
        <taxon>Dactylosporangium</taxon>
    </lineage>
</organism>
<dbReference type="Gene3D" id="3.90.1300.10">
    <property type="entry name" value="Amidase signature (AS) domain"/>
    <property type="match status" value="1"/>
</dbReference>
<dbReference type="Proteomes" id="UP001501470">
    <property type="component" value="Unassembled WGS sequence"/>
</dbReference>
<feature type="domain" description="Amidase" evidence="2">
    <location>
        <begin position="82"/>
        <end position="538"/>
    </location>
</feature>
<evidence type="ECO:0000313" key="4">
    <source>
        <dbReference type="Proteomes" id="UP001501470"/>
    </source>
</evidence>
<dbReference type="Pfam" id="PF01425">
    <property type="entry name" value="Amidase"/>
    <property type="match status" value="1"/>
</dbReference>
<dbReference type="InterPro" id="IPR000120">
    <property type="entry name" value="Amidase"/>
</dbReference>
<protein>
    <submittedName>
        <fullName evidence="3">Amidase family protein</fullName>
    </submittedName>
</protein>
<gene>
    <name evidence="3" type="ORF">GCM10009827_101670</name>
</gene>
<evidence type="ECO:0000259" key="2">
    <source>
        <dbReference type="Pfam" id="PF01425"/>
    </source>
</evidence>
<dbReference type="PROSITE" id="PS00571">
    <property type="entry name" value="AMIDASES"/>
    <property type="match status" value="1"/>
</dbReference>
<reference evidence="3 4" key="1">
    <citation type="journal article" date="2019" name="Int. J. Syst. Evol. Microbiol.">
        <title>The Global Catalogue of Microorganisms (GCM) 10K type strain sequencing project: providing services to taxonomists for standard genome sequencing and annotation.</title>
        <authorList>
            <consortium name="The Broad Institute Genomics Platform"/>
            <consortium name="The Broad Institute Genome Sequencing Center for Infectious Disease"/>
            <person name="Wu L."/>
            <person name="Ma J."/>
        </authorList>
    </citation>
    <scope>NUCLEOTIDE SEQUENCE [LARGE SCALE GENOMIC DNA]</scope>
    <source>
        <strain evidence="3 4">JCM 15933</strain>
    </source>
</reference>
<proteinExistence type="inferred from homology"/>
<dbReference type="InterPro" id="IPR020556">
    <property type="entry name" value="Amidase_CS"/>
</dbReference>
<dbReference type="InterPro" id="IPR006311">
    <property type="entry name" value="TAT_signal"/>
</dbReference>
<evidence type="ECO:0000256" key="1">
    <source>
        <dbReference type="ARBA" id="ARBA00009199"/>
    </source>
</evidence>
<name>A0ABN2CW22_9ACTN</name>
<accession>A0ABN2CW22</accession>
<comment type="caution">
    <text evidence="3">The sequence shown here is derived from an EMBL/GenBank/DDBJ whole genome shotgun (WGS) entry which is preliminary data.</text>
</comment>
<dbReference type="SUPFAM" id="SSF75304">
    <property type="entry name" value="Amidase signature (AS) enzymes"/>
    <property type="match status" value="1"/>
</dbReference>